<organism evidence="2">
    <name type="scientific">Rhipicephalus pulchellus</name>
    <name type="common">Yellow backed tick</name>
    <name type="synonym">Dermacentor pulchellus</name>
    <dbReference type="NCBI Taxonomy" id="72859"/>
    <lineage>
        <taxon>Eukaryota</taxon>
        <taxon>Metazoa</taxon>
        <taxon>Ecdysozoa</taxon>
        <taxon>Arthropoda</taxon>
        <taxon>Chelicerata</taxon>
        <taxon>Arachnida</taxon>
        <taxon>Acari</taxon>
        <taxon>Parasitiformes</taxon>
        <taxon>Ixodida</taxon>
        <taxon>Ixodoidea</taxon>
        <taxon>Ixodidae</taxon>
        <taxon>Rhipicephalinae</taxon>
        <taxon>Rhipicephalus</taxon>
        <taxon>Rhipicephalus</taxon>
    </lineage>
</organism>
<reference evidence="2" key="1">
    <citation type="submission" date="2012-11" db="EMBL/GenBank/DDBJ databases">
        <authorList>
            <person name="Lucero-Rivera Y.E."/>
            <person name="Tovar-Ramirez D."/>
        </authorList>
    </citation>
    <scope>NUCLEOTIDE SEQUENCE</scope>
    <source>
        <tissue evidence="2">Salivary gland</tissue>
    </source>
</reference>
<keyword evidence="1" id="KW-1133">Transmembrane helix</keyword>
<proteinExistence type="evidence at transcript level"/>
<keyword evidence="1" id="KW-0812">Transmembrane</keyword>
<name>L7LWW1_RHIPC</name>
<reference evidence="2" key="2">
    <citation type="journal article" date="2015" name="J. Proteomics">
        <title>Sexual differences in the sialomes of the zebra tick, Rhipicephalus pulchellus.</title>
        <authorList>
            <person name="Tan A.W."/>
            <person name="Francischetti I.M."/>
            <person name="Slovak M."/>
            <person name="Kini R.M."/>
            <person name="Ribeiro J.M."/>
        </authorList>
    </citation>
    <scope>NUCLEOTIDE SEQUENCE</scope>
    <source>
        <tissue evidence="2">Salivary gland</tissue>
    </source>
</reference>
<dbReference type="AlphaFoldDB" id="L7LWW1"/>
<sequence>MQELGSLSSKIPCLLFFCFLYLRTLTFLLISLPPSVAPFALHLCTSKCIILLLSLGCLNAPPRMPCSQRGTNSMSSHCNSS</sequence>
<evidence type="ECO:0000256" key="1">
    <source>
        <dbReference type="SAM" id="Phobius"/>
    </source>
</evidence>
<feature type="transmembrane region" description="Helical" evidence="1">
    <location>
        <begin position="12"/>
        <end position="33"/>
    </location>
</feature>
<evidence type="ECO:0000313" key="2">
    <source>
        <dbReference type="EMBL" id="JAA56077.1"/>
    </source>
</evidence>
<dbReference type="EMBL" id="GACK01008957">
    <property type="protein sequence ID" value="JAA56077.1"/>
    <property type="molecule type" value="mRNA"/>
</dbReference>
<protein>
    <submittedName>
        <fullName evidence="2">Uncharacterized protein</fullName>
    </submittedName>
</protein>
<feature type="transmembrane region" description="Helical" evidence="1">
    <location>
        <begin position="39"/>
        <end position="60"/>
    </location>
</feature>
<keyword evidence="1" id="KW-0472">Membrane</keyword>
<accession>L7LWW1</accession>